<dbReference type="NCBIfam" id="TIGR01614">
    <property type="entry name" value="PME_inhib"/>
    <property type="match status" value="1"/>
</dbReference>
<dbReference type="KEGG" id="nsy:104230548"/>
<dbReference type="SUPFAM" id="SSF101148">
    <property type="entry name" value="Plant invertase/pectin methylesterase inhibitor"/>
    <property type="match status" value="1"/>
</dbReference>
<keyword evidence="1 2" id="KW-0732">Signal</keyword>
<feature type="signal peptide" evidence="2">
    <location>
        <begin position="1"/>
        <end position="21"/>
    </location>
</feature>
<dbReference type="InterPro" id="IPR035513">
    <property type="entry name" value="Invertase/methylesterase_inhib"/>
</dbReference>
<dbReference type="GO" id="GO:0004857">
    <property type="term" value="F:enzyme inhibitor activity"/>
    <property type="evidence" value="ECO:0007669"/>
    <property type="project" value="InterPro"/>
</dbReference>
<dbReference type="AlphaFoldDB" id="A0A1U7X5C5"/>
<dbReference type="InterPro" id="IPR006501">
    <property type="entry name" value="Pectinesterase_inhib_dom"/>
</dbReference>
<evidence type="ECO:0000313" key="5">
    <source>
        <dbReference type="RefSeq" id="XP_009781680.1"/>
    </source>
</evidence>
<name>A0A1U7X5C5_NICSY</name>
<dbReference type="Gene3D" id="1.20.140.40">
    <property type="entry name" value="Invertase/pectin methylesterase inhibitor family protein"/>
    <property type="match status" value="1"/>
</dbReference>
<evidence type="ECO:0000313" key="4">
    <source>
        <dbReference type="Proteomes" id="UP000189701"/>
    </source>
</evidence>
<evidence type="ECO:0000256" key="2">
    <source>
        <dbReference type="SAM" id="SignalP"/>
    </source>
</evidence>
<keyword evidence="4" id="KW-1185">Reference proteome</keyword>
<reference evidence="5" key="2">
    <citation type="submission" date="2025-08" db="UniProtKB">
        <authorList>
            <consortium name="RefSeq"/>
        </authorList>
    </citation>
    <scope>IDENTIFICATION</scope>
    <source>
        <tissue evidence="5">Leaf</tissue>
    </source>
</reference>
<evidence type="ECO:0000259" key="3">
    <source>
        <dbReference type="SMART" id="SM00856"/>
    </source>
</evidence>
<proteinExistence type="predicted"/>
<dbReference type="eggNOG" id="ENOG502S2SH">
    <property type="taxonomic scope" value="Eukaryota"/>
</dbReference>
<dbReference type="PANTHER" id="PTHR31080">
    <property type="entry name" value="PECTINESTERASE INHIBITOR-LIKE"/>
    <property type="match status" value="1"/>
</dbReference>
<feature type="domain" description="Pectinesterase inhibitor" evidence="3">
    <location>
        <begin position="28"/>
        <end position="189"/>
    </location>
</feature>
<accession>A0A1U7X5C5</accession>
<dbReference type="OrthoDB" id="1430376at2759"/>
<dbReference type="Pfam" id="PF04043">
    <property type="entry name" value="PMEI"/>
    <property type="match status" value="1"/>
</dbReference>
<dbReference type="RefSeq" id="XP_009781680.1">
    <property type="nucleotide sequence ID" value="XM_009783378.1"/>
</dbReference>
<reference evidence="4" key="1">
    <citation type="journal article" date="2013" name="Genome Biol.">
        <title>Reference genomes and transcriptomes of Nicotiana sylvestris and Nicotiana tomentosiformis.</title>
        <authorList>
            <person name="Sierro N."/>
            <person name="Battey J.N."/>
            <person name="Ouadi S."/>
            <person name="Bovet L."/>
            <person name="Goepfert S."/>
            <person name="Bakaher N."/>
            <person name="Peitsch M.C."/>
            <person name="Ivanov N.V."/>
        </authorList>
    </citation>
    <scope>NUCLEOTIDE SEQUENCE [LARGE SCALE GENOMIC DNA]</scope>
</reference>
<dbReference type="Proteomes" id="UP000189701">
    <property type="component" value="Unplaced"/>
</dbReference>
<gene>
    <name evidence="5" type="primary">LOC104230548</name>
</gene>
<protein>
    <submittedName>
        <fullName evidence="5">21 kDa protein-like</fullName>
    </submittedName>
</protein>
<dbReference type="PANTHER" id="PTHR31080:SF148">
    <property type="entry name" value="21 KDA PROTEIN-LIKE"/>
    <property type="match status" value="1"/>
</dbReference>
<dbReference type="InterPro" id="IPR051955">
    <property type="entry name" value="PME_Inhibitor"/>
</dbReference>
<dbReference type="CDD" id="cd15798">
    <property type="entry name" value="PMEI-like_3"/>
    <property type="match status" value="1"/>
</dbReference>
<sequence length="210" mass="23449">MGKINIPLLLFVLSVVAVVESSTSRLRPHSTFIETQCRRTRYPEPCVTFLSKYVNPTSQDPQEIAQAALKVSLVRALHTKAYIAKVCKEPKQMKAKDYQAIRECFVHISHGVSQLTNAVKELQNLKLDGQLKEFLWHQNNVQTWLSTVLTDVYTCMDGLSGFPKGGKVKATIKAKVLNVAQVTSNALALFNGFAAKYKTSHHASYDNNKP</sequence>
<feature type="chain" id="PRO_5010542178" evidence="2">
    <location>
        <begin position="22"/>
        <end position="210"/>
    </location>
</feature>
<dbReference type="STRING" id="4096.A0A1U7X5C5"/>
<dbReference type="SMART" id="SM00856">
    <property type="entry name" value="PMEI"/>
    <property type="match status" value="1"/>
</dbReference>
<dbReference type="GeneID" id="104230548"/>
<evidence type="ECO:0000256" key="1">
    <source>
        <dbReference type="ARBA" id="ARBA00022729"/>
    </source>
</evidence>
<organism evidence="4 5">
    <name type="scientific">Nicotiana sylvestris</name>
    <name type="common">Wood tobacco</name>
    <name type="synonym">South American tobacco</name>
    <dbReference type="NCBI Taxonomy" id="4096"/>
    <lineage>
        <taxon>Eukaryota</taxon>
        <taxon>Viridiplantae</taxon>
        <taxon>Streptophyta</taxon>
        <taxon>Embryophyta</taxon>
        <taxon>Tracheophyta</taxon>
        <taxon>Spermatophyta</taxon>
        <taxon>Magnoliopsida</taxon>
        <taxon>eudicotyledons</taxon>
        <taxon>Gunneridae</taxon>
        <taxon>Pentapetalae</taxon>
        <taxon>asterids</taxon>
        <taxon>lamiids</taxon>
        <taxon>Solanales</taxon>
        <taxon>Solanaceae</taxon>
        <taxon>Nicotianoideae</taxon>
        <taxon>Nicotianeae</taxon>
        <taxon>Nicotiana</taxon>
    </lineage>
</organism>